<accession>A0A426YKH7</accession>
<gene>
    <name evidence="1" type="ORF">B296_00050630</name>
</gene>
<evidence type="ECO:0000313" key="1">
    <source>
        <dbReference type="EMBL" id="RRT52166.1"/>
    </source>
</evidence>
<reference evidence="1 2" key="1">
    <citation type="journal article" date="2014" name="Agronomy (Basel)">
        <title>A Draft Genome Sequence for Ensete ventricosum, the Drought-Tolerant Tree Against Hunger.</title>
        <authorList>
            <person name="Harrison J."/>
            <person name="Moore K.A."/>
            <person name="Paszkiewicz K."/>
            <person name="Jones T."/>
            <person name="Grant M."/>
            <person name="Ambacheew D."/>
            <person name="Muzemil S."/>
            <person name="Studholme D.J."/>
        </authorList>
    </citation>
    <scope>NUCLEOTIDE SEQUENCE [LARGE SCALE GENOMIC DNA]</scope>
</reference>
<organism evidence="1 2">
    <name type="scientific">Ensete ventricosum</name>
    <name type="common">Abyssinian banana</name>
    <name type="synonym">Musa ensete</name>
    <dbReference type="NCBI Taxonomy" id="4639"/>
    <lineage>
        <taxon>Eukaryota</taxon>
        <taxon>Viridiplantae</taxon>
        <taxon>Streptophyta</taxon>
        <taxon>Embryophyta</taxon>
        <taxon>Tracheophyta</taxon>
        <taxon>Spermatophyta</taxon>
        <taxon>Magnoliopsida</taxon>
        <taxon>Liliopsida</taxon>
        <taxon>Zingiberales</taxon>
        <taxon>Musaceae</taxon>
        <taxon>Ensete</taxon>
    </lineage>
</organism>
<name>A0A426YKH7_ENSVE</name>
<dbReference type="EMBL" id="AMZH03011818">
    <property type="protein sequence ID" value="RRT52166.1"/>
    <property type="molecule type" value="Genomic_DNA"/>
</dbReference>
<proteinExistence type="predicted"/>
<sequence length="62" mass="6897">MYIASPVLTTSLGAFSHVSGGCTSICLTLNTQWSHYPSFSSGYFYSHHLLLRLLLCPHLPRL</sequence>
<dbReference type="AlphaFoldDB" id="A0A426YKH7"/>
<protein>
    <submittedName>
        <fullName evidence="1">Uncharacterized protein</fullName>
    </submittedName>
</protein>
<dbReference type="Proteomes" id="UP000287651">
    <property type="component" value="Unassembled WGS sequence"/>
</dbReference>
<comment type="caution">
    <text evidence="1">The sequence shown here is derived from an EMBL/GenBank/DDBJ whole genome shotgun (WGS) entry which is preliminary data.</text>
</comment>
<evidence type="ECO:0000313" key="2">
    <source>
        <dbReference type="Proteomes" id="UP000287651"/>
    </source>
</evidence>